<evidence type="ECO:0000256" key="1">
    <source>
        <dbReference type="SAM" id="Phobius"/>
    </source>
</evidence>
<keyword evidence="1" id="KW-1133">Transmembrane helix</keyword>
<dbReference type="AlphaFoldDB" id="A0A7C3PHL0"/>
<protein>
    <submittedName>
        <fullName evidence="3">CPBP family intramembrane metalloprotease</fullName>
    </submittedName>
</protein>
<gene>
    <name evidence="3" type="ORF">ENR64_18350</name>
</gene>
<feature type="domain" description="CAAX prenyl protease 2/Lysostaphin resistance protein A-like" evidence="2">
    <location>
        <begin position="242"/>
        <end position="345"/>
    </location>
</feature>
<proteinExistence type="predicted"/>
<feature type="transmembrane region" description="Helical" evidence="1">
    <location>
        <begin position="277"/>
        <end position="296"/>
    </location>
</feature>
<name>A0A7C3PHL0_9CYAN</name>
<dbReference type="Pfam" id="PF02517">
    <property type="entry name" value="Rce1-like"/>
    <property type="match status" value="1"/>
</dbReference>
<accession>A0A7C3PHL0</accession>
<dbReference type="GO" id="GO:0008237">
    <property type="term" value="F:metallopeptidase activity"/>
    <property type="evidence" value="ECO:0007669"/>
    <property type="project" value="UniProtKB-KW"/>
</dbReference>
<dbReference type="GO" id="GO:0006508">
    <property type="term" value="P:proteolysis"/>
    <property type="evidence" value="ECO:0007669"/>
    <property type="project" value="UniProtKB-KW"/>
</dbReference>
<keyword evidence="3" id="KW-0378">Hydrolase</keyword>
<keyword evidence="1" id="KW-0812">Transmembrane</keyword>
<feature type="transmembrane region" description="Helical" evidence="1">
    <location>
        <begin position="308"/>
        <end position="329"/>
    </location>
</feature>
<evidence type="ECO:0000313" key="3">
    <source>
        <dbReference type="EMBL" id="HFM99679.1"/>
    </source>
</evidence>
<comment type="caution">
    <text evidence="3">The sequence shown here is derived from an EMBL/GenBank/DDBJ whole genome shotgun (WGS) entry which is preliminary data.</text>
</comment>
<feature type="transmembrane region" description="Helical" evidence="1">
    <location>
        <begin position="243"/>
        <end position="265"/>
    </location>
</feature>
<feature type="transmembrane region" description="Helical" evidence="1">
    <location>
        <begin position="207"/>
        <end position="231"/>
    </location>
</feature>
<organism evidence="3">
    <name type="scientific">Oscillatoriales cyanobacterium SpSt-418</name>
    <dbReference type="NCBI Taxonomy" id="2282169"/>
    <lineage>
        <taxon>Bacteria</taxon>
        <taxon>Bacillati</taxon>
        <taxon>Cyanobacteriota</taxon>
        <taxon>Cyanophyceae</taxon>
        <taxon>Oscillatoriophycideae</taxon>
        <taxon>Oscillatoriales</taxon>
    </lineage>
</organism>
<keyword evidence="1" id="KW-0472">Membrane</keyword>
<keyword evidence="3" id="KW-0482">Metalloprotease</keyword>
<evidence type="ECO:0000259" key="2">
    <source>
        <dbReference type="Pfam" id="PF02517"/>
    </source>
</evidence>
<feature type="transmembrane region" description="Helical" evidence="1">
    <location>
        <begin position="335"/>
        <end position="356"/>
    </location>
</feature>
<keyword evidence="3" id="KW-0645">Protease</keyword>
<dbReference type="EMBL" id="DSRU01000262">
    <property type="protein sequence ID" value="HFM99679.1"/>
    <property type="molecule type" value="Genomic_DNA"/>
</dbReference>
<dbReference type="GO" id="GO:0080120">
    <property type="term" value="P:CAAX-box protein maturation"/>
    <property type="evidence" value="ECO:0007669"/>
    <property type="project" value="UniProtKB-ARBA"/>
</dbReference>
<dbReference type="InterPro" id="IPR003675">
    <property type="entry name" value="Rce1/LyrA-like_dom"/>
</dbReference>
<sequence>MTELSLVSARYRIGDGSGSALISAATSCVQDSNQALYNTLRRFQQSVENSASAIAWMRANPNAPDTKRFQRLLRLSRDLYNELTPLGVVRWDWNNNANVVLGTQPTGEFVSLSQLTIRNILTGLLTWRTALPRQGHDEIAILYLKNGASLWFLRSNQLGGADPSIYPIAPTLAMGAYTLPFTNVPVFSVILTRIFGSFRIPYLVGWLWTWLGMAIFGAIAVGLGIRSGFLYWRPWQAAWHRKLLLALKLLFFPALVEEFVFRVLLIPEPGRTGIAESTWWVMALISLVLFIIYHPINARFFYQRAKLTFFSPDFLTLCTLLGLTCTIIYRVTGSLWTITLIHWVTVLVWLLFLGGLQRLNLEQTTPASRAVS</sequence>
<dbReference type="GO" id="GO:0004175">
    <property type="term" value="F:endopeptidase activity"/>
    <property type="evidence" value="ECO:0007669"/>
    <property type="project" value="UniProtKB-ARBA"/>
</dbReference>
<reference evidence="3" key="1">
    <citation type="journal article" date="2020" name="mSystems">
        <title>Genome- and Community-Level Interaction Insights into Carbon Utilization and Element Cycling Functions of Hydrothermarchaeota in Hydrothermal Sediment.</title>
        <authorList>
            <person name="Zhou Z."/>
            <person name="Liu Y."/>
            <person name="Xu W."/>
            <person name="Pan J."/>
            <person name="Luo Z.H."/>
            <person name="Li M."/>
        </authorList>
    </citation>
    <scope>NUCLEOTIDE SEQUENCE [LARGE SCALE GENOMIC DNA]</scope>
    <source>
        <strain evidence="3">SpSt-418</strain>
    </source>
</reference>